<comment type="caution">
    <text evidence="2">The sequence shown here is derived from an EMBL/GenBank/DDBJ whole genome shotgun (WGS) entry which is preliminary data.</text>
</comment>
<dbReference type="InterPro" id="IPR011101">
    <property type="entry name" value="DUF5131"/>
</dbReference>
<dbReference type="AlphaFoldDB" id="A0A9D1QAF9"/>
<reference evidence="2" key="2">
    <citation type="submission" date="2021-04" db="EMBL/GenBank/DDBJ databases">
        <authorList>
            <person name="Gilroy R."/>
        </authorList>
    </citation>
    <scope>NUCLEOTIDE SEQUENCE</scope>
    <source>
        <strain evidence="2">ChiHcolR34-3080</strain>
    </source>
</reference>
<evidence type="ECO:0000313" key="3">
    <source>
        <dbReference type="Proteomes" id="UP000823933"/>
    </source>
</evidence>
<evidence type="ECO:0000313" key="2">
    <source>
        <dbReference type="EMBL" id="HIW08893.1"/>
    </source>
</evidence>
<dbReference type="Pfam" id="PF07505">
    <property type="entry name" value="DUF5131"/>
    <property type="match status" value="1"/>
</dbReference>
<feature type="region of interest" description="Disordered" evidence="1">
    <location>
        <begin position="231"/>
        <end position="261"/>
    </location>
</feature>
<dbReference type="Proteomes" id="UP000823933">
    <property type="component" value="Unassembled WGS sequence"/>
</dbReference>
<proteinExistence type="predicted"/>
<organism evidence="2 3">
    <name type="scientific">Candidatus Faecalibacterium intestinigallinarum</name>
    <dbReference type="NCBI Taxonomy" id="2838581"/>
    <lineage>
        <taxon>Bacteria</taxon>
        <taxon>Bacillati</taxon>
        <taxon>Bacillota</taxon>
        <taxon>Clostridia</taxon>
        <taxon>Eubacteriales</taxon>
        <taxon>Oscillospiraceae</taxon>
        <taxon>Faecalibacterium</taxon>
    </lineage>
</organism>
<gene>
    <name evidence="2" type="ORF">H9890_05760</name>
</gene>
<reference evidence="2" key="1">
    <citation type="journal article" date="2021" name="PeerJ">
        <title>Extensive microbial diversity within the chicken gut microbiome revealed by metagenomics and culture.</title>
        <authorList>
            <person name="Gilroy R."/>
            <person name="Ravi A."/>
            <person name="Getino M."/>
            <person name="Pursley I."/>
            <person name="Horton D.L."/>
            <person name="Alikhan N.F."/>
            <person name="Baker D."/>
            <person name="Gharbi K."/>
            <person name="Hall N."/>
            <person name="Watson M."/>
            <person name="Adriaenssens E.M."/>
            <person name="Foster-Nyarko E."/>
            <person name="Jarju S."/>
            <person name="Secka A."/>
            <person name="Antonio M."/>
            <person name="Oren A."/>
            <person name="Chaudhuri R.R."/>
            <person name="La Ragione R."/>
            <person name="Hildebrand F."/>
            <person name="Pallen M.J."/>
        </authorList>
    </citation>
    <scope>NUCLEOTIDE SEQUENCE</scope>
    <source>
        <strain evidence="2">ChiHcolR34-3080</strain>
    </source>
</reference>
<name>A0A9D1QAF9_9FIRM</name>
<evidence type="ECO:0000256" key="1">
    <source>
        <dbReference type="SAM" id="MobiDB-lite"/>
    </source>
</evidence>
<accession>A0A9D1QAF9</accession>
<protein>
    <submittedName>
        <fullName evidence="2">Phage Gp37/Gp68 family protein</fullName>
    </submittedName>
</protein>
<dbReference type="EMBL" id="DXHQ01000070">
    <property type="protein sequence ID" value="HIW08893.1"/>
    <property type="molecule type" value="Genomic_DNA"/>
</dbReference>
<sequence length="261" mass="30177">MPIWNPWHGCHKISAGCLNCYVYRRDESVGRDASAVARTADFDLPVRRDRHWAYRLQPDGHTVFTCMTSDFFLEDADPWRPACWQMMRQRSDLHFAIITKRIHRFAACLPPDWGDGYPNVSVYCTVENQEMADYRLPIYLTLPIRHKHICHEPMLGPIQIEPYLASGQIEYVLCGGESGPRARPCHYEWVLNTRAQCVRHGVAFHFKQTGAVFVKDGRTYRVPRRLQHSQAARAGIDYDPHPERPAPGAPEPVQQLRWPTE</sequence>